<dbReference type="SUPFAM" id="SSF53822">
    <property type="entry name" value="Periplasmic binding protein-like I"/>
    <property type="match status" value="1"/>
</dbReference>
<dbReference type="Pfam" id="PF13458">
    <property type="entry name" value="Peripla_BP_6"/>
    <property type="match status" value="1"/>
</dbReference>
<dbReference type="KEGG" id="spzr:G5C33_05345"/>
<keyword evidence="3" id="KW-0029">Amino-acid transport</keyword>
<gene>
    <name evidence="6" type="ORF">G5C33_05345</name>
</gene>
<evidence type="ECO:0000256" key="2">
    <source>
        <dbReference type="ARBA" id="ARBA00022729"/>
    </source>
</evidence>
<dbReference type="InterPro" id="IPR051010">
    <property type="entry name" value="BCAA_transport"/>
</dbReference>
<feature type="domain" description="Leucine-binding protein" evidence="5">
    <location>
        <begin position="69"/>
        <end position="384"/>
    </location>
</feature>
<dbReference type="PANTHER" id="PTHR30483">
    <property type="entry name" value="LEUCINE-SPECIFIC-BINDING PROTEIN"/>
    <property type="match status" value="1"/>
</dbReference>
<evidence type="ECO:0000313" key="7">
    <source>
        <dbReference type="Proteomes" id="UP000501568"/>
    </source>
</evidence>
<dbReference type="EMBL" id="CP049109">
    <property type="protein sequence ID" value="QIG79275.1"/>
    <property type="molecule type" value="Genomic_DNA"/>
</dbReference>
<evidence type="ECO:0000313" key="6">
    <source>
        <dbReference type="EMBL" id="QIG79275.1"/>
    </source>
</evidence>
<dbReference type="CDD" id="cd06339">
    <property type="entry name" value="PBP1_YraM_LppC_lipoprotein-like"/>
    <property type="match status" value="1"/>
</dbReference>
<dbReference type="PANTHER" id="PTHR30483:SF6">
    <property type="entry name" value="PERIPLASMIC BINDING PROTEIN OF ABC TRANSPORTER FOR NATURAL AMINO ACIDS"/>
    <property type="match status" value="1"/>
</dbReference>
<reference evidence="6 7" key="1">
    <citation type="submission" date="2020-02" db="EMBL/GenBank/DDBJ databases">
        <authorList>
            <person name="Zheng R.K."/>
            <person name="Sun C.M."/>
        </authorList>
    </citation>
    <scope>NUCLEOTIDE SEQUENCE [LARGE SCALE GENOMIC DNA]</scope>
    <source>
        <strain evidence="7">zrk23</strain>
    </source>
</reference>
<keyword evidence="2" id="KW-0732">Signal</keyword>
<sequence>MADAIQIRQHKRRGIMRWAAIGLMTMVAACSSGPRIIPEPERPPVTQPTPTQPDVPVDPGLPQDEARHRVALLVPMSGTNAGVGRSLANATQLALLDTNADNIRITTYDTATGAAAAATQAIADGNGLILGPLLADDVRAVSPIARRAHVPLLSFSNDVSVAGNGTYILGYVPSQSIGRVVDYARSSGITDFAGLMPGGLYGERASTAFLRAVEDAGGRVVAMETYDGRSGSLASAANRLGADPFQAVLIAGSGDTAAAAVPLLRRTDGGATARVLGTELWNSDSSIGSKSALEGAFFASVSNNYYRQYAAKYRSRFGSAPYRLSTLGYDSVLLTVRIARDWRVGQPFPEGRLLASDGFAGLDGAFRFGRDGIAQRALEVQEIRDGSTVTVSSAPRGF</sequence>
<keyword evidence="7" id="KW-1185">Reference proteome</keyword>
<organism evidence="6 7">
    <name type="scientific">Stakelama tenebrarum</name>
    <dbReference type="NCBI Taxonomy" id="2711215"/>
    <lineage>
        <taxon>Bacteria</taxon>
        <taxon>Pseudomonadati</taxon>
        <taxon>Pseudomonadota</taxon>
        <taxon>Alphaproteobacteria</taxon>
        <taxon>Sphingomonadales</taxon>
        <taxon>Sphingomonadaceae</taxon>
        <taxon>Stakelama</taxon>
    </lineage>
</organism>
<evidence type="ECO:0000256" key="1">
    <source>
        <dbReference type="ARBA" id="ARBA00010062"/>
    </source>
</evidence>
<keyword evidence="3" id="KW-0813">Transport</keyword>
<dbReference type="InterPro" id="IPR028082">
    <property type="entry name" value="Peripla_BP_I"/>
</dbReference>
<dbReference type="Proteomes" id="UP000501568">
    <property type="component" value="Chromosome"/>
</dbReference>
<comment type="similarity">
    <text evidence="1">Belongs to the leucine-binding protein family.</text>
</comment>
<protein>
    <submittedName>
        <fullName evidence="6">Penicillin-binding protein activator</fullName>
    </submittedName>
</protein>
<dbReference type="Gene3D" id="3.40.50.2300">
    <property type="match status" value="2"/>
</dbReference>
<dbReference type="GO" id="GO:0006865">
    <property type="term" value="P:amino acid transport"/>
    <property type="evidence" value="ECO:0007669"/>
    <property type="project" value="UniProtKB-KW"/>
</dbReference>
<evidence type="ECO:0000256" key="3">
    <source>
        <dbReference type="ARBA" id="ARBA00022970"/>
    </source>
</evidence>
<accession>A0A6G6Y2X4</accession>
<name>A0A6G6Y2X4_9SPHN</name>
<feature type="compositionally biased region" description="Pro residues" evidence="4">
    <location>
        <begin position="43"/>
        <end position="53"/>
    </location>
</feature>
<dbReference type="AlphaFoldDB" id="A0A6G6Y2X4"/>
<dbReference type="InterPro" id="IPR028081">
    <property type="entry name" value="Leu-bd"/>
</dbReference>
<evidence type="ECO:0000259" key="5">
    <source>
        <dbReference type="Pfam" id="PF13458"/>
    </source>
</evidence>
<proteinExistence type="inferred from homology"/>
<evidence type="ECO:0000256" key="4">
    <source>
        <dbReference type="SAM" id="MobiDB-lite"/>
    </source>
</evidence>
<feature type="region of interest" description="Disordered" evidence="4">
    <location>
        <begin position="34"/>
        <end position="60"/>
    </location>
</feature>